<evidence type="ECO:0000256" key="2">
    <source>
        <dbReference type="PROSITE-ProRule" id="PRU00335"/>
    </source>
</evidence>
<name>A0A1M6QAL2_9BACT</name>
<dbReference type="GO" id="GO:0000976">
    <property type="term" value="F:transcription cis-regulatory region binding"/>
    <property type="evidence" value="ECO:0007669"/>
    <property type="project" value="TreeGrafter"/>
</dbReference>
<dbReference type="AlphaFoldDB" id="A0A1M6QAL2"/>
<dbReference type="Gene3D" id="1.10.357.10">
    <property type="entry name" value="Tetracycline Repressor, domain 2"/>
    <property type="match status" value="1"/>
</dbReference>
<dbReference type="RefSeq" id="WP_073477051.1">
    <property type="nucleotide sequence ID" value="NZ_FQZU01000019.1"/>
</dbReference>
<gene>
    <name evidence="4" type="ORF">SAMN02745216_03013</name>
</gene>
<evidence type="ECO:0000313" key="4">
    <source>
        <dbReference type="EMBL" id="SHK17133.1"/>
    </source>
</evidence>
<organism evidence="4 5">
    <name type="scientific">Desulfatibacillum alkenivorans DSM 16219</name>
    <dbReference type="NCBI Taxonomy" id="1121393"/>
    <lineage>
        <taxon>Bacteria</taxon>
        <taxon>Pseudomonadati</taxon>
        <taxon>Thermodesulfobacteriota</taxon>
        <taxon>Desulfobacteria</taxon>
        <taxon>Desulfobacterales</taxon>
        <taxon>Desulfatibacillaceae</taxon>
        <taxon>Desulfatibacillum</taxon>
    </lineage>
</organism>
<dbReference type="InterPro" id="IPR001647">
    <property type="entry name" value="HTH_TetR"/>
</dbReference>
<sequence length="199" mass="22126">MPKKRKPHGRDEVMASVLEAASELFANKGVAGVSVRDIAAKAGVNHGLIHRHFGSKEVLRRQTQEKLSADLIGEMGPGSSFEETMSMAWAALLKHDAYWRVLARTLLDGKWQGEIQSDFPFVDLAVQMAKKEQEQGRIIEDADPEMIVAGIMAMALGLEVFQDYILTAAKLTDGDPLETKANILNFWRNLIKLKEEPPE</sequence>
<dbReference type="PRINTS" id="PR00455">
    <property type="entry name" value="HTHTETR"/>
</dbReference>
<dbReference type="PROSITE" id="PS50977">
    <property type="entry name" value="HTH_TETR_2"/>
    <property type="match status" value="1"/>
</dbReference>
<dbReference type="Pfam" id="PF00440">
    <property type="entry name" value="TetR_N"/>
    <property type="match status" value="1"/>
</dbReference>
<dbReference type="GO" id="GO:0003700">
    <property type="term" value="F:DNA-binding transcription factor activity"/>
    <property type="evidence" value="ECO:0007669"/>
    <property type="project" value="TreeGrafter"/>
</dbReference>
<dbReference type="InterPro" id="IPR050109">
    <property type="entry name" value="HTH-type_TetR-like_transc_reg"/>
</dbReference>
<evidence type="ECO:0000259" key="3">
    <source>
        <dbReference type="PROSITE" id="PS50977"/>
    </source>
</evidence>
<dbReference type="Proteomes" id="UP000183994">
    <property type="component" value="Unassembled WGS sequence"/>
</dbReference>
<feature type="domain" description="HTH tetR-type" evidence="3">
    <location>
        <begin position="11"/>
        <end position="71"/>
    </location>
</feature>
<dbReference type="OrthoDB" id="7056813at2"/>
<accession>A0A1M6QAL2</accession>
<keyword evidence="5" id="KW-1185">Reference proteome</keyword>
<dbReference type="STRING" id="1121393.SAMN02745216_03013"/>
<dbReference type="PANTHER" id="PTHR30055">
    <property type="entry name" value="HTH-TYPE TRANSCRIPTIONAL REGULATOR RUTR"/>
    <property type="match status" value="1"/>
</dbReference>
<evidence type="ECO:0000256" key="1">
    <source>
        <dbReference type="ARBA" id="ARBA00023125"/>
    </source>
</evidence>
<proteinExistence type="predicted"/>
<dbReference type="PANTHER" id="PTHR30055:SF153">
    <property type="entry name" value="HTH-TYPE TRANSCRIPTIONAL REPRESSOR RV3405C"/>
    <property type="match status" value="1"/>
</dbReference>
<dbReference type="SUPFAM" id="SSF46689">
    <property type="entry name" value="Homeodomain-like"/>
    <property type="match status" value="1"/>
</dbReference>
<keyword evidence="1 2" id="KW-0238">DNA-binding</keyword>
<evidence type="ECO:0000313" key="5">
    <source>
        <dbReference type="Proteomes" id="UP000183994"/>
    </source>
</evidence>
<protein>
    <submittedName>
        <fullName evidence="4">Transcriptional regulator, TetR family</fullName>
    </submittedName>
</protein>
<feature type="DNA-binding region" description="H-T-H motif" evidence="2">
    <location>
        <begin position="34"/>
        <end position="53"/>
    </location>
</feature>
<dbReference type="InterPro" id="IPR023772">
    <property type="entry name" value="DNA-bd_HTH_TetR-type_CS"/>
</dbReference>
<reference evidence="5" key="1">
    <citation type="submission" date="2016-11" db="EMBL/GenBank/DDBJ databases">
        <authorList>
            <person name="Varghese N."/>
            <person name="Submissions S."/>
        </authorList>
    </citation>
    <scope>NUCLEOTIDE SEQUENCE [LARGE SCALE GENOMIC DNA]</scope>
    <source>
        <strain evidence="5">DSM 16219</strain>
    </source>
</reference>
<dbReference type="EMBL" id="FQZU01000019">
    <property type="protein sequence ID" value="SHK17133.1"/>
    <property type="molecule type" value="Genomic_DNA"/>
</dbReference>
<dbReference type="InterPro" id="IPR009057">
    <property type="entry name" value="Homeodomain-like_sf"/>
</dbReference>
<dbReference type="PROSITE" id="PS01081">
    <property type="entry name" value="HTH_TETR_1"/>
    <property type="match status" value="1"/>
</dbReference>